<evidence type="ECO:0008006" key="8">
    <source>
        <dbReference type="Google" id="ProtNLM"/>
    </source>
</evidence>
<dbReference type="GO" id="GO:0022857">
    <property type="term" value="F:transmembrane transporter activity"/>
    <property type="evidence" value="ECO:0007669"/>
    <property type="project" value="TreeGrafter"/>
</dbReference>
<dbReference type="AlphaFoldDB" id="A0A165N9J3"/>
<dbReference type="InterPro" id="IPR036259">
    <property type="entry name" value="MFS_trans_sf"/>
</dbReference>
<comment type="subcellular location">
    <subcellularLocation>
        <location evidence="1">Membrane</location>
        <topology evidence="1">Multi-pass membrane protein</topology>
    </subcellularLocation>
</comment>
<keyword evidence="3 5" id="KW-1133">Transmembrane helix</keyword>
<accession>A0A165N9J3</accession>
<proteinExistence type="predicted"/>
<gene>
    <name evidence="6" type="ORF">DAEQUDRAFT_443061</name>
</gene>
<evidence type="ECO:0000256" key="5">
    <source>
        <dbReference type="SAM" id="Phobius"/>
    </source>
</evidence>
<feature type="transmembrane region" description="Helical" evidence="5">
    <location>
        <begin position="107"/>
        <end position="129"/>
    </location>
</feature>
<evidence type="ECO:0000313" key="6">
    <source>
        <dbReference type="EMBL" id="KZT66693.1"/>
    </source>
</evidence>
<name>A0A165N9J3_9APHY</name>
<keyword evidence="2 5" id="KW-0812">Transmembrane</keyword>
<evidence type="ECO:0000313" key="7">
    <source>
        <dbReference type="Proteomes" id="UP000076727"/>
    </source>
</evidence>
<keyword evidence="4 5" id="KW-0472">Membrane</keyword>
<dbReference type="Proteomes" id="UP000076727">
    <property type="component" value="Unassembled WGS sequence"/>
</dbReference>
<dbReference type="Gene3D" id="1.20.1250.20">
    <property type="entry name" value="MFS general substrate transporter like domains"/>
    <property type="match status" value="1"/>
</dbReference>
<organism evidence="6 7">
    <name type="scientific">Daedalea quercina L-15889</name>
    <dbReference type="NCBI Taxonomy" id="1314783"/>
    <lineage>
        <taxon>Eukaryota</taxon>
        <taxon>Fungi</taxon>
        <taxon>Dikarya</taxon>
        <taxon>Basidiomycota</taxon>
        <taxon>Agaricomycotina</taxon>
        <taxon>Agaricomycetes</taxon>
        <taxon>Polyporales</taxon>
        <taxon>Fomitopsis</taxon>
    </lineage>
</organism>
<dbReference type="PANTHER" id="PTHR23501:SF189">
    <property type="entry name" value="DRUG TRANSPORTER, PUTATIVE (AFU_ORTHOLOGUE AFUA_4G03920)-RELATED"/>
    <property type="match status" value="1"/>
</dbReference>
<dbReference type="GO" id="GO:0005886">
    <property type="term" value="C:plasma membrane"/>
    <property type="evidence" value="ECO:0007669"/>
    <property type="project" value="TreeGrafter"/>
</dbReference>
<evidence type="ECO:0000256" key="4">
    <source>
        <dbReference type="ARBA" id="ARBA00023136"/>
    </source>
</evidence>
<protein>
    <recommendedName>
        <fullName evidence="8">MFS general substrate transporter</fullName>
    </recommendedName>
</protein>
<keyword evidence="7" id="KW-1185">Reference proteome</keyword>
<evidence type="ECO:0000256" key="1">
    <source>
        <dbReference type="ARBA" id="ARBA00004141"/>
    </source>
</evidence>
<sequence>MARSVVAANCHFVRPLAWIHDIQLGLNWGGVSYGWTSAPVLVTLILGVIIYSLFLVWEAKMAKIPIVPDGYRRIHCYAGESGTTFFSLLYYFPQYLQLVRGMSPTRLSLLLLPFLVPIAFCLFTCGQIAARTGHYRYLVIAGYSLWTVAQGLQCTIHQTSSGKKIIGSLFMAGVAAGMRFQTTLLAAQAAVSRQQMAVVTAVRNHLRLFGPCIALGIYSSLINTAVSKNLARGAPPRVKVEKNAKSSRNSGNWCMHVVALPGPKLSIFCAANTVSRLTKTRRE</sequence>
<dbReference type="EMBL" id="KV429085">
    <property type="protein sequence ID" value="KZT66693.1"/>
    <property type="molecule type" value="Genomic_DNA"/>
</dbReference>
<feature type="transmembrane region" description="Helical" evidence="5">
    <location>
        <begin position="33"/>
        <end position="57"/>
    </location>
</feature>
<evidence type="ECO:0000256" key="3">
    <source>
        <dbReference type="ARBA" id="ARBA00022989"/>
    </source>
</evidence>
<dbReference type="STRING" id="1314783.A0A165N9J3"/>
<evidence type="ECO:0000256" key="2">
    <source>
        <dbReference type="ARBA" id="ARBA00022692"/>
    </source>
</evidence>
<dbReference type="OrthoDB" id="10021397at2759"/>
<dbReference type="PANTHER" id="PTHR23501">
    <property type="entry name" value="MAJOR FACILITATOR SUPERFAMILY"/>
    <property type="match status" value="1"/>
</dbReference>
<reference evidence="6 7" key="1">
    <citation type="journal article" date="2016" name="Mol. Biol. Evol.">
        <title>Comparative Genomics of Early-Diverging Mushroom-Forming Fungi Provides Insights into the Origins of Lignocellulose Decay Capabilities.</title>
        <authorList>
            <person name="Nagy L.G."/>
            <person name="Riley R."/>
            <person name="Tritt A."/>
            <person name="Adam C."/>
            <person name="Daum C."/>
            <person name="Floudas D."/>
            <person name="Sun H."/>
            <person name="Yadav J.S."/>
            <person name="Pangilinan J."/>
            <person name="Larsson K.H."/>
            <person name="Matsuura K."/>
            <person name="Barry K."/>
            <person name="Labutti K."/>
            <person name="Kuo R."/>
            <person name="Ohm R.A."/>
            <person name="Bhattacharya S.S."/>
            <person name="Shirouzu T."/>
            <person name="Yoshinaga Y."/>
            <person name="Martin F.M."/>
            <person name="Grigoriev I.V."/>
            <person name="Hibbett D.S."/>
        </authorList>
    </citation>
    <scope>NUCLEOTIDE SEQUENCE [LARGE SCALE GENOMIC DNA]</scope>
    <source>
        <strain evidence="6 7">L-15889</strain>
    </source>
</reference>
<dbReference type="SUPFAM" id="SSF103473">
    <property type="entry name" value="MFS general substrate transporter"/>
    <property type="match status" value="1"/>
</dbReference>